<reference evidence="6 7" key="1">
    <citation type="submission" date="2019-02" db="EMBL/GenBank/DDBJ databases">
        <title>Deep-cultivation of Planctomycetes and their phenomic and genomic characterization uncovers novel biology.</title>
        <authorList>
            <person name="Wiegand S."/>
            <person name="Jogler M."/>
            <person name="Boedeker C."/>
            <person name="Pinto D."/>
            <person name="Vollmers J."/>
            <person name="Rivas-Marin E."/>
            <person name="Kohn T."/>
            <person name="Peeters S.H."/>
            <person name="Heuer A."/>
            <person name="Rast P."/>
            <person name="Oberbeckmann S."/>
            <person name="Bunk B."/>
            <person name="Jeske O."/>
            <person name="Meyerdierks A."/>
            <person name="Storesund J.E."/>
            <person name="Kallscheuer N."/>
            <person name="Luecker S."/>
            <person name="Lage O.M."/>
            <person name="Pohl T."/>
            <person name="Merkel B.J."/>
            <person name="Hornburger P."/>
            <person name="Mueller R.-W."/>
            <person name="Bruemmer F."/>
            <person name="Labrenz M."/>
            <person name="Spormann A.M."/>
            <person name="Op Den Camp H."/>
            <person name="Overmann J."/>
            <person name="Amann R."/>
            <person name="Jetten M.S.M."/>
            <person name="Mascher T."/>
            <person name="Medema M.H."/>
            <person name="Devos D.P."/>
            <person name="Kaster A.-K."/>
            <person name="Ovreas L."/>
            <person name="Rohde M."/>
            <person name="Galperin M.Y."/>
            <person name="Jogler C."/>
        </authorList>
    </citation>
    <scope>NUCLEOTIDE SEQUENCE [LARGE SCALE GENOMIC DNA]</scope>
    <source>
        <strain evidence="6 7">KOR34</strain>
    </source>
</reference>
<sequence>MNPTVEEPPDEVDIALRLLEGDQSCLADLIRLTAPIEEAIRGRFPSLAADAEDIVAEAVRRLWKARANFDPDRPLRPYLYRIAERVGLDYVEGRLRWLAMRAKEVAWETEQLAVVPPPYCEELAAEDVAPAPSKKLLRDVREAVDGLKNPLHKAVLVAYAEAGDYVLDAGLLGQRLGEEHNGGVPIPAGTIRQYKHRAKSAVEAELRRQGHNVDLLVRVI</sequence>
<dbReference type="InterPro" id="IPR013325">
    <property type="entry name" value="RNA_pol_sigma_r2"/>
</dbReference>
<dbReference type="SUPFAM" id="SSF88946">
    <property type="entry name" value="Sigma2 domain of RNA polymerase sigma factors"/>
    <property type="match status" value="1"/>
</dbReference>
<evidence type="ECO:0000259" key="5">
    <source>
        <dbReference type="Pfam" id="PF04542"/>
    </source>
</evidence>
<accession>A0A5C5VEV9</accession>
<dbReference type="InterPro" id="IPR007627">
    <property type="entry name" value="RNA_pol_sigma70_r2"/>
</dbReference>
<keyword evidence="1" id="KW-0805">Transcription regulation</keyword>
<evidence type="ECO:0000313" key="7">
    <source>
        <dbReference type="Proteomes" id="UP000316714"/>
    </source>
</evidence>
<dbReference type="GO" id="GO:0006352">
    <property type="term" value="P:DNA-templated transcription initiation"/>
    <property type="evidence" value="ECO:0007669"/>
    <property type="project" value="InterPro"/>
</dbReference>
<protein>
    <submittedName>
        <fullName evidence="6">RNA polymerase factor sigma-70</fullName>
    </submittedName>
</protein>
<proteinExistence type="predicted"/>
<dbReference type="Proteomes" id="UP000316714">
    <property type="component" value="Unassembled WGS sequence"/>
</dbReference>
<dbReference type="GO" id="GO:0003677">
    <property type="term" value="F:DNA binding"/>
    <property type="evidence" value="ECO:0007669"/>
    <property type="project" value="UniProtKB-KW"/>
</dbReference>
<evidence type="ECO:0000256" key="3">
    <source>
        <dbReference type="ARBA" id="ARBA00023125"/>
    </source>
</evidence>
<dbReference type="PANTHER" id="PTHR43133:SF8">
    <property type="entry name" value="RNA POLYMERASE SIGMA FACTOR HI_1459-RELATED"/>
    <property type="match status" value="1"/>
</dbReference>
<evidence type="ECO:0000256" key="4">
    <source>
        <dbReference type="ARBA" id="ARBA00023163"/>
    </source>
</evidence>
<keyword evidence="3" id="KW-0238">DNA-binding</keyword>
<organism evidence="6 7">
    <name type="scientific">Posidoniimonas corsicana</name>
    <dbReference type="NCBI Taxonomy" id="1938618"/>
    <lineage>
        <taxon>Bacteria</taxon>
        <taxon>Pseudomonadati</taxon>
        <taxon>Planctomycetota</taxon>
        <taxon>Planctomycetia</taxon>
        <taxon>Pirellulales</taxon>
        <taxon>Lacipirellulaceae</taxon>
        <taxon>Posidoniimonas</taxon>
    </lineage>
</organism>
<dbReference type="Gene3D" id="1.10.1740.10">
    <property type="match status" value="1"/>
</dbReference>
<dbReference type="PANTHER" id="PTHR43133">
    <property type="entry name" value="RNA POLYMERASE ECF-TYPE SIGMA FACTO"/>
    <property type="match status" value="1"/>
</dbReference>
<name>A0A5C5VEV9_9BACT</name>
<dbReference type="Pfam" id="PF04542">
    <property type="entry name" value="Sigma70_r2"/>
    <property type="match status" value="1"/>
</dbReference>
<feature type="domain" description="RNA polymerase sigma-70 region 2" evidence="5">
    <location>
        <begin position="48"/>
        <end position="92"/>
    </location>
</feature>
<dbReference type="RefSeq" id="WP_197531312.1">
    <property type="nucleotide sequence ID" value="NZ_SIHJ01000001.1"/>
</dbReference>
<dbReference type="InterPro" id="IPR039425">
    <property type="entry name" value="RNA_pol_sigma-70-like"/>
</dbReference>
<evidence type="ECO:0000256" key="1">
    <source>
        <dbReference type="ARBA" id="ARBA00023015"/>
    </source>
</evidence>
<comment type="caution">
    <text evidence="6">The sequence shown here is derived from an EMBL/GenBank/DDBJ whole genome shotgun (WGS) entry which is preliminary data.</text>
</comment>
<keyword evidence="4" id="KW-0804">Transcription</keyword>
<keyword evidence="2" id="KW-0731">Sigma factor</keyword>
<evidence type="ECO:0000256" key="2">
    <source>
        <dbReference type="ARBA" id="ARBA00023082"/>
    </source>
</evidence>
<evidence type="ECO:0000313" key="6">
    <source>
        <dbReference type="EMBL" id="TWT37186.1"/>
    </source>
</evidence>
<dbReference type="EMBL" id="SIHJ01000001">
    <property type="protein sequence ID" value="TWT37186.1"/>
    <property type="molecule type" value="Genomic_DNA"/>
</dbReference>
<dbReference type="AlphaFoldDB" id="A0A5C5VEV9"/>
<dbReference type="GO" id="GO:0016987">
    <property type="term" value="F:sigma factor activity"/>
    <property type="evidence" value="ECO:0007669"/>
    <property type="project" value="UniProtKB-KW"/>
</dbReference>
<keyword evidence="7" id="KW-1185">Reference proteome</keyword>
<gene>
    <name evidence="6" type="ORF">KOR34_21330</name>
</gene>